<comment type="caution">
    <text evidence="2">The sequence shown here is derived from an EMBL/GenBank/DDBJ whole genome shotgun (WGS) entry which is preliminary data.</text>
</comment>
<sequence length="192" mass="21247">MNPRVSEIHDGETRWNAEYAALRRLCLASELDEEVKWGKACYTLNGGNVVLIHGFKDYCALLFIKGALLTDPKGILVQQTHNVQAARQIRFTSLADIERQNASITAYLGEAISVERSGAKVEMKSAAQFDVPAEFQKRLDEDRALADAFHALTPGRQKAYLLHFAGAKQSATRAARVEKHAPRILKGLGLDD</sequence>
<dbReference type="AlphaFoldDB" id="A0A494X8W5"/>
<dbReference type="PIRSF" id="PIRSF021308">
    <property type="entry name" value="UCP021308"/>
    <property type="match status" value="1"/>
</dbReference>
<feature type="domain" description="YdhG-like" evidence="1">
    <location>
        <begin position="15"/>
        <end position="112"/>
    </location>
</feature>
<dbReference type="OrthoDB" id="214150at2"/>
<organism evidence="2 3">
    <name type="scientific">Pararobbsia silviterrae</name>
    <dbReference type="NCBI Taxonomy" id="1792498"/>
    <lineage>
        <taxon>Bacteria</taxon>
        <taxon>Pseudomonadati</taxon>
        <taxon>Pseudomonadota</taxon>
        <taxon>Betaproteobacteria</taxon>
        <taxon>Burkholderiales</taxon>
        <taxon>Burkholderiaceae</taxon>
        <taxon>Pararobbsia</taxon>
    </lineage>
</organism>
<evidence type="ECO:0000313" key="2">
    <source>
        <dbReference type="EMBL" id="RKP47157.1"/>
    </source>
</evidence>
<dbReference type="InterPro" id="IPR016786">
    <property type="entry name" value="YdeI_bac"/>
</dbReference>
<accession>A0A494X8W5</accession>
<keyword evidence="3" id="KW-1185">Reference proteome</keyword>
<dbReference type="Pfam" id="PF08818">
    <property type="entry name" value="DUF1801"/>
    <property type="match status" value="1"/>
</dbReference>
<dbReference type="InterPro" id="IPR014922">
    <property type="entry name" value="YdhG-like"/>
</dbReference>
<evidence type="ECO:0000313" key="3">
    <source>
        <dbReference type="Proteomes" id="UP000270342"/>
    </source>
</evidence>
<reference evidence="2 3" key="1">
    <citation type="submission" date="2018-10" db="EMBL/GenBank/DDBJ databases">
        <title>Robbsia sp. DHC34, isolated from soil.</title>
        <authorList>
            <person name="Gao Z.-H."/>
            <person name="Qiu L.-H."/>
        </authorList>
    </citation>
    <scope>NUCLEOTIDE SEQUENCE [LARGE SCALE GENOMIC DNA]</scope>
    <source>
        <strain evidence="2 3">DHC34</strain>
    </source>
</reference>
<protein>
    <recommendedName>
        <fullName evidence="1">YdhG-like domain-containing protein</fullName>
    </recommendedName>
</protein>
<dbReference type="Proteomes" id="UP000270342">
    <property type="component" value="Unassembled WGS sequence"/>
</dbReference>
<dbReference type="Pfam" id="PF13376">
    <property type="entry name" value="OmdA"/>
    <property type="match status" value="1"/>
</dbReference>
<dbReference type="EMBL" id="RBZU01000013">
    <property type="protein sequence ID" value="RKP47157.1"/>
    <property type="molecule type" value="Genomic_DNA"/>
</dbReference>
<dbReference type="SUPFAM" id="SSF159888">
    <property type="entry name" value="YdhG-like"/>
    <property type="match status" value="1"/>
</dbReference>
<evidence type="ECO:0000259" key="1">
    <source>
        <dbReference type="Pfam" id="PF08818"/>
    </source>
</evidence>
<proteinExistence type="predicted"/>
<name>A0A494X8W5_9BURK</name>
<gene>
    <name evidence="2" type="ORF">D7S86_23755</name>
</gene>
<dbReference type="RefSeq" id="WP_121090026.1">
    <property type="nucleotide sequence ID" value="NZ_RBZU01000013.1"/>
</dbReference>